<dbReference type="Proteomes" id="UP000196158">
    <property type="component" value="Unassembled WGS sequence"/>
</dbReference>
<evidence type="ECO:0000256" key="1">
    <source>
        <dbReference type="ARBA" id="ARBA00013258"/>
    </source>
</evidence>
<proteinExistence type="predicted"/>
<dbReference type="Gene3D" id="3.40.366.10">
    <property type="entry name" value="Malonyl-Coenzyme A Acyl Carrier Protein, domain 2"/>
    <property type="match status" value="1"/>
</dbReference>
<dbReference type="PANTHER" id="PTHR42681:SF1">
    <property type="entry name" value="MALONYL-COA-ACYL CARRIER PROTEIN TRANSACYLASE, MITOCHONDRIAL"/>
    <property type="match status" value="1"/>
</dbReference>
<dbReference type="GO" id="GO:0005739">
    <property type="term" value="C:mitochondrion"/>
    <property type="evidence" value="ECO:0007669"/>
    <property type="project" value="TreeGrafter"/>
</dbReference>
<dbReference type="OrthoDB" id="541883at2759"/>
<evidence type="ECO:0000313" key="6">
    <source>
        <dbReference type="Proteomes" id="UP000196158"/>
    </source>
</evidence>
<keyword evidence="3" id="KW-0012">Acyltransferase</keyword>
<dbReference type="STRING" id="1789683.A0A1X7R427"/>
<evidence type="ECO:0000256" key="3">
    <source>
        <dbReference type="ARBA" id="ARBA00023315"/>
    </source>
</evidence>
<accession>A0A1X7R427</accession>
<name>A0A1X7R427_9SACH</name>
<gene>
    <name evidence="5" type="ORF">KASA_0N01727G</name>
</gene>
<dbReference type="PANTHER" id="PTHR42681">
    <property type="entry name" value="MALONYL-COA-ACYL CARRIER PROTEIN TRANSACYLASE, MITOCHONDRIAL"/>
    <property type="match status" value="1"/>
</dbReference>
<dbReference type="AlphaFoldDB" id="A0A1X7R427"/>
<dbReference type="SUPFAM" id="SSF52151">
    <property type="entry name" value="FabD/lysophospholipase-like"/>
    <property type="match status" value="1"/>
</dbReference>
<dbReference type="Gene3D" id="3.30.70.250">
    <property type="entry name" value="Malonyl-CoA ACP transacylase, ACP-binding"/>
    <property type="match status" value="1"/>
</dbReference>
<organism evidence="5 6">
    <name type="scientific">Maudiozyma saulgeensis</name>
    <dbReference type="NCBI Taxonomy" id="1789683"/>
    <lineage>
        <taxon>Eukaryota</taxon>
        <taxon>Fungi</taxon>
        <taxon>Dikarya</taxon>
        <taxon>Ascomycota</taxon>
        <taxon>Saccharomycotina</taxon>
        <taxon>Saccharomycetes</taxon>
        <taxon>Saccharomycetales</taxon>
        <taxon>Saccharomycetaceae</taxon>
        <taxon>Maudiozyma</taxon>
    </lineage>
</organism>
<dbReference type="EC" id="2.3.1.39" evidence="1"/>
<dbReference type="InterPro" id="IPR050858">
    <property type="entry name" value="Mal-CoA-ACP_Trans/PKS_FabD"/>
</dbReference>
<reference evidence="5 6" key="1">
    <citation type="submission" date="2017-04" db="EMBL/GenBank/DDBJ databases">
        <authorList>
            <person name="Afonso C.L."/>
            <person name="Miller P.J."/>
            <person name="Scott M.A."/>
            <person name="Spackman E."/>
            <person name="Goraichik I."/>
            <person name="Dimitrov K.M."/>
            <person name="Suarez D.L."/>
            <person name="Swayne D.E."/>
        </authorList>
    </citation>
    <scope>NUCLEOTIDE SEQUENCE [LARGE SCALE GENOMIC DNA]</scope>
</reference>
<comment type="catalytic activity">
    <reaction evidence="4">
        <text>holo-[ACP] + malonyl-CoA = malonyl-[ACP] + CoA</text>
        <dbReference type="Rhea" id="RHEA:41792"/>
        <dbReference type="Rhea" id="RHEA-COMP:9623"/>
        <dbReference type="Rhea" id="RHEA-COMP:9685"/>
        <dbReference type="ChEBI" id="CHEBI:57287"/>
        <dbReference type="ChEBI" id="CHEBI:57384"/>
        <dbReference type="ChEBI" id="CHEBI:64479"/>
        <dbReference type="ChEBI" id="CHEBI:78449"/>
        <dbReference type="EC" id="2.3.1.39"/>
    </reaction>
</comment>
<evidence type="ECO:0000256" key="4">
    <source>
        <dbReference type="ARBA" id="ARBA00048462"/>
    </source>
</evidence>
<evidence type="ECO:0000313" key="5">
    <source>
        <dbReference type="EMBL" id="SMN20229.1"/>
    </source>
</evidence>
<dbReference type="GO" id="GO:0004314">
    <property type="term" value="F:[acyl-carrier-protein] S-malonyltransferase activity"/>
    <property type="evidence" value="ECO:0007669"/>
    <property type="project" value="UniProtKB-EC"/>
</dbReference>
<evidence type="ECO:0000256" key="2">
    <source>
        <dbReference type="ARBA" id="ARBA00022679"/>
    </source>
</evidence>
<keyword evidence="2 5" id="KW-0808">Transferase</keyword>
<dbReference type="InterPro" id="IPR016035">
    <property type="entry name" value="Acyl_Trfase/lysoPLipase"/>
</dbReference>
<protein>
    <recommendedName>
        <fullName evidence="1">[acyl-carrier-protein] S-malonyltransferase</fullName>
        <ecNumber evidence="1">2.3.1.39</ecNumber>
    </recommendedName>
</protein>
<dbReference type="EMBL" id="FXLY01000005">
    <property type="protein sequence ID" value="SMN20229.1"/>
    <property type="molecule type" value="Genomic_DNA"/>
</dbReference>
<dbReference type="InterPro" id="IPR001227">
    <property type="entry name" value="Ac_transferase_dom_sf"/>
</dbReference>
<sequence>MRLITFPGQGTPISVPILKSIIGAKSKEFGKILSRNGPKTNDLLQFIYRHPSSPGSIAVCSNLFYQLYDIQLNEAYKDLQYTNEMKKSNQDLILLGHSLGELTCLSINQLFSIRDLFNIANYRNELMVKYTEKYLVAHKMNHSTKFEMWALSSPRADDLPQQVLSLINNIRSTAPTIYIANVNSIKQCVVTGLVEDLEKLRIESQTKFPRLRVTELTNPNNVAFHNSTVLRPIQEPLYDYIWDILKLNQNHTATKLDYPIIGNLDGRISTFVHHAIERFVRCSSSTVKFTECYDTINEVLEIKDGAVNMGPSNVIHNLIKRNCTLDCSEFSSLETVNKFQETELQRLKGIKDTLAKESADNQI</sequence>
<dbReference type="GO" id="GO:0006633">
    <property type="term" value="P:fatty acid biosynthetic process"/>
    <property type="evidence" value="ECO:0007669"/>
    <property type="project" value="TreeGrafter"/>
</dbReference>
<keyword evidence="6" id="KW-1185">Reference proteome</keyword>